<reference evidence="5" key="1">
    <citation type="submission" date="2022-04" db="EMBL/GenBank/DDBJ databases">
        <title>A functionally conserved STORR gene fusion in Papaver species that diverged 16.8 million years ago.</title>
        <authorList>
            <person name="Catania T."/>
        </authorList>
    </citation>
    <scope>NUCLEOTIDE SEQUENCE</scope>
    <source>
        <strain evidence="5">S-188037</strain>
    </source>
</reference>
<evidence type="ECO:0008006" key="7">
    <source>
        <dbReference type="Google" id="ProtNLM"/>
    </source>
</evidence>
<dbReference type="EMBL" id="JAJJMB010014087">
    <property type="protein sequence ID" value="KAI3862804.1"/>
    <property type="molecule type" value="Genomic_DNA"/>
</dbReference>
<evidence type="ECO:0000256" key="3">
    <source>
        <dbReference type="ARBA" id="ARBA00022552"/>
    </source>
</evidence>
<dbReference type="GO" id="GO:0006364">
    <property type="term" value="P:rRNA processing"/>
    <property type="evidence" value="ECO:0007669"/>
    <property type="project" value="UniProtKB-KW"/>
</dbReference>
<comment type="subcellular location">
    <subcellularLocation>
        <location evidence="1">Nucleus</location>
        <location evidence="1">Nucleolus</location>
    </subcellularLocation>
</comment>
<keyword evidence="6" id="KW-1185">Reference proteome</keyword>
<dbReference type="AlphaFoldDB" id="A0AAD4X7S0"/>
<comment type="caution">
    <text evidence="5">The sequence shown here is derived from an EMBL/GenBank/DDBJ whole genome shotgun (WGS) entry which is preliminary data.</text>
</comment>
<feature type="non-terminal residue" evidence="5">
    <location>
        <position position="1"/>
    </location>
</feature>
<evidence type="ECO:0000256" key="1">
    <source>
        <dbReference type="ARBA" id="ARBA00004604"/>
    </source>
</evidence>
<dbReference type="PANTHER" id="PTHR12838:SF0">
    <property type="entry name" value="U3 SMALL NUCLEOLAR RNA-ASSOCIATED PROTEIN 11-RELATED"/>
    <property type="match status" value="1"/>
</dbReference>
<dbReference type="GO" id="GO:0032040">
    <property type="term" value="C:small-subunit processome"/>
    <property type="evidence" value="ECO:0007669"/>
    <property type="project" value="InterPro"/>
</dbReference>
<dbReference type="InterPro" id="IPR007144">
    <property type="entry name" value="SSU_processome_Utp11"/>
</dbReference>
<dbReference type="Pfam" id="PF03998">
    <property type="entry name" value="Utp11"/>
    <property type="match status" value="1"/>
</dbReference>
<keyword evidence="4" id="KW-0539">Nucleus</keyword>
<evidence type="ECO:0000256" key="2">
    <source>
        <dbReference type="ARBA" id="ARBA00008105"/>
    </source>
</evidence>
<keyword evidence="3" id="KW-0698">rRNA processing</keyword>
<comment type="similarity">
    <text evidence="2">Belongs to the UTP11 family.</text>
</comment>
<gene>
    <name evidence="5" type="ORF">MKW98_008644</name>
</gene>
<evidence type="ECO:0000313" key="6">
    <source>
        <dbReference type="Proteomes" id="UP001202328"/>
    </source>
</evidence>
<dbReference type="Proteomes" id="UP001202328">
    <property type="component" value="Unassembled WGS sequence"/>
</dbReference>
<name>A0AAD4X7S0_9MAGN</name>
<protein>
    <recommendedName>
        <fullName evidence="7">U3 small nucleolar RNA-associated protein 11</fullName>
    </recommendedName>
</protein>
<evidence type="ECO:0000313" key="5">
    <source>
        <dbReference type="EMBL" id="KAI3862804.1"/>
    </source>
</evidence>
<proteinExistence type="inferred from homology"/>
<accession>A0AAD4X7S0</accession>
<evidence type="ECO:0000256" key="4">
    <source>
        <dbReference type="ARBA" id="ARBA00023242"/>
    </source>
</evidence>
<sequence length="184" mass="21645">LSRKQFGPLEKHKDHQVRAKAYHLKEQNLQKLREKAAFRNPDEFYHKMIRTKTVDGVHKPESKANRYTQDELMLMKTEDRGYILQKSLSEKKKVGRLSSMLHSLGDQPLNRHVYYAGDREEAKQIQSSSSSLRGKLPSQNIPACIRRKTEASYRELEARKKRANDLEKLYMDMAFKKELQKKGR</sequence>
<organism evidence="5 6">
    <name type="scientific">Papaver atlanticum</name>
    <dbReference type="NCBI Taxonomy" id="357466"/>
    <lineage>
        <taxon>Eukaryota</taxon>
        <taxon>Viridiplantae</taxon>
        <taxon>Streptophyta</taxon>
        <taxon>Embryophyta</taxon>
        <taxon>Tracheophyta</taxon>
        <taxon>Spermatophyta</taxon>
        <taxon>Magnoliopsida</taxon>
        <taxon>Ranunculales</taxon>
        <taxon>Papaveraceae</taxon>
        <taxon>Papaveroideae</taxon>
        <taxon>Papaver</taxon>
    </lineage>
</organism>
<dbReference type="PANTHER" id="PTHR12838">
    <property type="entry name" value="U3 SMALL NUCLEOLAR RNA-ASSOCIATED PROTEIN 11"/>
    <property type="match status" value="1"/>
</dbReference>